<organism evidence="1 2">
    <name type="scientific">Prunus armeniaca</name>
    <name type="common">Apricot</name>
    <name type="synonym">Armeniaca vulgaris</name>
    <dbReference type="NCBI Taxonomy" id="36596"/>
    <lineage>
        <taxon>Eukaryota</taxon>
        <taxon>Viridiplantae</taxon>
        <taxon>Streptophyta</taxon>
        <taxon>Embryophyta</taxon>
        <taxon>Tracheophyta</taxon>
        <taxon>Spermatophyta</taxon>
        <taxon>Magnoliopsida</taxon>
        <taxon>eudicotyledons</taxon>
        <taxon>Gunneridae</taxon>
        <taxon>Pentapetalae</taxon>
        <taxon>rosids</taxon>
        <taxon>fabids</taxon>
        <taxon>Rosales</taxon>
        <taxon>Rosaceae</taxon>
        <taxon>Amygdaloideae</taxon>
        <taxon>Amygdaleae</taxon>
        <taxon>Prunus</taxon>
    </lineage>
</organism>
<sequence>MENNSLIDVGFSRPEFQEGKLGSNYPGETRPGAGECHLLLKELETVHSQSPLCVETEKTICDHFSKAWKNEEAYWKQRSHINWLKRGDANSKFFHLSTTQQRRRNIVSKLEDDNGVTVENEDDIRNLYESYYLELFTSFGLKSWGNSLDHVNHVVTEEMNLELCKPISSDEVKRLFLNLVSLRREIFVIKRLILMS</sequence>
<reference evidence="2" key="1">
    <citation type="journal article" date="2020" name="Genome Biol.">
        <title>Gamete binning: chromosome-level and haplotype-resolved genome assembly enabled by high-throughput single-cell sequencing of gamete genomes.</title>
        <authorList>
            <person name="Campoy J.A."/>
            <person name="Sun H."/>
            <person name="Goel M."/>
            <person name="Jiao W.-B."/>
            <person name="Folz-Donahue K."/>
            <person name="Wang N."/>
            <person name="Rubio M."/>
            <person name="Liu C."/>
            <person name="Kukat C."/>
            <person name="Ruiz D."/>
            <person name="Huettel B."/>
            <person name="Schneeberger K."/>
        </authorList>
    </citation>
    <scope>NUCLEOTIDE SEQUENCE [LARGE SCALE GENOMIC DNA]</scope>
    <source>
        <strain evidence="2">cv. Rojo Pasion</strain>
    </source>
</reference>
<dbReference type="EMBL" id="CAEKKB010000006">
    <property type="protein sequence ID" value="CAB4314725.1"/>
    <property type="molecule type" value="Genomic_DNA"/>
</dbReference>
<dbReference type="AlphaFoldDB" id="A0A6J5XSG8"/>
<accession>A0A6J5XSG8</accession>
<evidence type="ECO:0000313" key="1">
    <source>
        <dbReference type="EMBL" id="CAB4314725.1"/>
    </source>
</evidence>
<dbReference type="OrthoDB" id="1741517at2759"/>
<gene>
    <name evidence="1" type="ORF">ORAREDHAP_LOCUS39212</name>
</gene>
<evidence type="ECO:0000313" key="2">
    <source>
        <dbReference type="Proteomes" id="UP000507245"/>
    </source>
</evidence>
<dbReference type="Proteomes" id="UP000507245">
    <property type="component" value="Unassembled WGS sequence"/>
</dbReference>
<keyword evidence="2" id="KW-1185">Reference proteome</keyword>
<proteinExistence type="predicted"/>
<protein>
    <submittedName>
        <fullName evidence="1">Uncharacterized protein</fullName>
    </submittedName>
</protein>
<name>A0A6J5XSG8_PRUAR</name>